<dbReference type="AlphaFoldDB" id="A0A411X162"/>
<reference evidence="2" key="3">
    <citation type="submission" date="2022-12" db="EMBL/GenBank/DDBJ databases">
        <authorList>
            <person name="Sun Q."/>
            <person name="Kim S."/>
        </authorList>
    </citation>
    <scope>NUCLEOTIDE SEQUENCE</scope>
    <source>
        <strain evidence="2">KCTC 12343</strain>
    </source>
</reference>
<protein>
    <submittedName>
        <fullName evidence="2">Uncharacterized protein</fullName>
    </submittedName>
</protein>
<dbReference type="CDD" id="cd20746">
    <property type="entry name" value="FIX_Ntox15_NUC_DUF4112_RhsA-like"/>
    <property type="match status" value="1"/>
</dbReference>
<dbReference type="OrthoDB" id="6670860at2"/>
<dbReference type="EMBL" id="BMWV01000024">
    <property type="protein sequence ID" value="GGY68489.1"/>
    <property type="molecule type" value="Genomic_DNA"/>
</dbReference>
<organism evidence="2 5">
    <name type="scientific">Pseudoduganella albidiflava</name>
    <dbReference type="NCBI Taxonomy" id="321983"/>
    <lineage>
        <taxon>Bacteria</taxon>
        <taxon>Pseudomonadati</taxon>
        <taxon>Pseudomonadota</taxon>
        <taxon>Betaproteobacteria</taxon>
        <taxon>Burkholderiales</taxon>
        <taxon>Oxalobacteraceae</taxon>
        <taxon>Telluria group</taxon>
        <taxon>Pseudoduganella</taxon>
    </lineage>
</organism>
<reference evidence="2" key="1">
    <citation type="journal article" date="2014" name="Int. J. Syst. Evol. Microbiol.">
        <title>Complete genome sequence of Corynebacterium casei LMG S-19264T (=DSM 44701T), isolated from a smear-ripened cheese.</title>
        <authorList>
            <consortium name="US DOE Joint Genome Institute (JGI-PGF)"/>
            <person name="Walter F."/>
            <person name="Albersmeier A."/>
            <person name="Kalinowski J."/>
            <person name="Ruckert C."/>
        </authorList>
    </citation>
    <scope>NUCLEOTIDE SEQUENCE</scope>
    <source>
        <strain evidence="2">KCTC 12343</strain>
    </source>
</reference>
<evidence type="ECO:0000313" key="2">
    <source>
        <dbReference type="EMBL" id="GGY68489.1"/>
    </source>
</evidence>
<dbReference type="Proteomes" id="UP000292307">
    <property type="component" value="Chromosome"/>
</dbReference>
<sequence length="502" mass="54911">MSAATPATRAIRQANNGIGTWLMDLVSGAGSSPSHIIVTGILGVVPGVGQAMDARDLVIGIIVVVKSPASVSAWVNLAINLIGCIPALGDALKVGFKLMKQGKSFGRVLEAVSPKLRGNVERYMRNINWATLAAQSKSLFLRSVDAFIDGIDSWVVKVVAGRREVAQVIAELQAVRRRGPQMIDQAFAELRSMHRRMMGDQLPRNTAAVTPPVRRTAAPQRAPTLQQQRAAAQRVQRRLAAKRAADEKLPRTSPNSTSTSTKKKAEPKKQKWSTGIPAEHITDYCVRRKHRNYKKINNNGRLTEETSPPHNGMDHLWQNVTATEKKFVVGETKSSIFDSFTLIAALPADLAAQFNALRADEAANPVPSSGKPNIFDSTGRDELANRNVGVGTSPEAEEIVRKGVNKPGIDKHGTPTGLATQMSHDWIQSRLEKEELIEDGEALREAITLYRFSQVANPNAPAPYHRWICLVTGRQLRIHQQSKGATHNIQITLTLPDNILHS</sequence>
<evidence type="ECO:0000313" key="4">
    <source>
        <dbReference type="Proteomes" id="UP000292307"/>
    </source>
</evidence>
<name>A0A411X162_9BURK</name>
<evidence type="ECO:0000313" key="5">
    <source>
        <dbReference type="Proteomes" id="UP000628442"/>
    </source>
</evidence>
<keyword evidence="4" id="KW-1185">Reference proteome</keyword>
<feature type="compositionally biased region" description="Low complexity" evidence="1">
    <location>
        <begin position="251"/>
        <end position="260"/>
    </location>
</feature>
<dbReference type="RefSeq" id="WP_131146825.1">
    <property type="nucleotide sequence ID" value="NZ_BMWV01000024.1"/>
</dbReference>
<evidence type="ECO:0000313" key="3">
    <source>
        <dbReference type="EMBL" id="QBI02714.1"/>
    </source>
</evidence>
<dbReference type="InterPro" id="IPR049802">
    <property type="entry name" value="RhsC-like_FIX"/>
</dbReference>
<accession>A0A411X162</accession>
<gene>
    <name evidence="3" type="ORF">EYF70_19070</name>
    <name evidence="2" type="ORF">GCM10007387_58220</name>
</gene>
<dbReference type="EMBL" id="CP036401">
    <property type="protein sequence ID" value="QBI02714.1"/>
    <property type="molecule type" value="Genomic_DNA"/>
</dbReference>
<dbReference type="Proteomes" id="UP000628442">
    <property type="component" value="Unassembled WGS sequence"/>
</dbReference>
<feature type="region of interest" description="Disordered" evidence="1">
    <location>
        <begin position="200"/>
        <end position="273"/>
    </location>
</feature>
<reference evidence="3 4" key="2">
    <citation type="submission" date="2019-02" db="EMBL/GenBank/DDBJ databases">
        <title>Draft Genome Sequences of Six Type Strains of the Genus Massilia.</title>
        <authorList>
            <person name="Miess H."/>
            <person name="Frediansyhah A."/>
            <person name="Gross H."/>
        </authorList>
    </citation>
    <scope>NUCLEOTIDE SEQUENCE [LARGE SCALE GENOMIC DNA]</scope>
    <source>
        <strain evidence="3 4">DSM 17472</strain>
    </source>
</reference>
<feature type="compositionally biased region" description="Low complexity" evidence="1">
    <location>
        <begin position="216"/>
        <end position="234"/>
    </location>
</feature>
<evidence type="ECO:0000256" key="1">
    <source>
        <dbReference type="SAM" id="MobiDB-lite"/>
    </source>
</evidence>
<proteinExistence type="predicted"/>